<accession>A0AAD7BTG1</accession>
<dbReference type="GO" id="GO:0016829">
    <property type="term" value="F:lyase activity"/>
    <property type="evidence" value="ECO:0007669"/>
    <property type="project" value="UniProtKB-KW"/>
</dbReference>
<keyword evidence="5" id="KW-0456">Lyase</keyword>
<dbReference type="Pfam" id="PF13816">
    <property type="entry name" value="Dehydratase_hem"/>
    <property type="match status" value="1"/>
</dbReference>
<sequence length="320" mass="35752">MAATLESAIAPHLRVQRTQAAKTPESYQPPFPAYTARFPESTKDIVMAIIGAQALAGELDRRALDPVLGFIRGENKQAPSFWEIASVTDNQGYWKGREDYEQWSTTSGFAQWSSFPSVDRFETVFSNNEVPEGAAHMREGVSGQIQEHVYWGSMRDRLAVAQTDAIEGQKYSSALSKDSFSRRIRVPGRPNAAVIRSGQDWSNTKPKERTLYLETMHPVLTDGMHFLRDQGDEVGCYSCRFMDVLDASTLEANLDRTFGLEQGPSHAPAHFGGFLKYAKDLENDVSLRLFHEVLVLQPGQQFLEYIGCHPKTGFLVGHSS</sequence>
<evidence type="ECO:0000256" key="4">
    <source>
        <dbReference type="ARBA" id="ARBA00023004"/>
    </source>
</evidence>
<keyword evidence="2" id="KW-0349">Heme</keyword>
<comment type="caution">
    <text evidence="6">The sequence shown here is derived from an EMBL/GenBank/DDBJ whole genome shotgun (WGS) entry which is preliminary data.</text>
</comment>
<evidence type="ECO:0000313" key="6">
    <source>
        <dbReference type="EMBL" id="KAJ7630436.1"/>
    </source>
</evidence>
<dbReference type="GO" id="GO:0046872">
    <property type="term" value="F:metal ion binding"/>
    <property type="evidence" value="ECO:0007669"/>
    <property type="project" value="UniProtKB-KW"/>
</dbReference>
<dbReference type="EMBL" id="JARKIF010000009">
    <property type="protein sequence ID" value="KAJ7630436.1"/>
    <property type="molecule type" value="Genomic_DNA"/>
</dbReference>
<gene>
    <name evidence="6" type="ORF">FB45DRAFT_978791</name>
</gene>
<proteinExistence type="predicted"/>
<keyword evidence="4" id="KW-0408">Iron</keyword>
<name>A0AAD7BTG1_9AGAR</name>
<evidence type="ECO:0000256" key="3">
    <source>
        <dbReference type="ARBA" id="ARBA00022723"/>
    </source>
</evidence>
<dbReference type="Proteomes" id="UP001221142">
    <property type="component" value="Unassembled WGS sequence"/>
</dbReference>
<organism evidence="6 7">
    <name type="scientific">Roridomyces roridus</name>
    <dbReference type="NCBI Taxonomy" id="1738132"/>
    <lineage>
        <taxon>Eukaryota</taxon>
        <taxon>Fungi</taxon>
        <taxon>Dikarya</taxon>
        <taxon>Basidiomycota</taxon>
        <taxon>Agaricomycotina</taxon>
        <taxon>Agaricomycetes</taxon>
        <taxon>Agaricomycetidae</taxon>
        <taxon>Agaricales</taxon>
        <taxon>Marasmiineae</taxon>
        <taxon>Mycenaceae</taxon>
        <taxon>Roridomyces</taxon>
    </lineage>
</organism>
<evidence type="ECO:0000256" key="2">
    <source>
        <dbReference type="ARBA" id="ARBA00022617"/>
    </source>
</evidence>
<evidence type="ECO:0000313" key="7">
    <source>
        <dbReference type="Proteomes" id="UP001221142"/>
    </source>
</evidence>
<evidence type="ECO:0000256" key="1">
    <source>
        <dbReference type="ARBA" id="ARBA00001970"/>
    </source>
</evidence>
<dbReference type="AlphaFoldDB" id="A0AAD7BTG1"/>
<dbReference type="InterPro" id="IPR025702">
    <property type="entry name" value="OXD"/>
</dbReference>
<keyword evidence="3" id="KW-0479">Metal-binding</keyword>
<protein>
    <submittedName>
        <fullName evidence="6">Heme-containing dehydratase protein</fullName>
    </submittedName>
</protein>
<keyword evidence="7" id="KW-1185">Reference proteome</keyword>
<reference evidence="6" key="1">
    <citation type="submission" date="2023-03" db="EMBL/GenBank/DDBJ databases">
        <title>Massive genome expansion in bonnet fungi (Mycena s.s.) driven by repeated elements and novel gene families across ecological guilds.</title>
        <authorList>
            <consortium name="Lawrence Berkeley National Laboratory"/>
            <person name="Harder C.B."/>
            <person name="Miyauchi S."/>
            <person name="Viragh M."/>
            <person name="Kuo A."/>
            <person name="Thoen E."/>
            <person name="Andreopoulos B."/>
            <person name="Lu D."/>
            <person name="Skrede I."/>
            <person name="Drula E."/>
            <person name="Henrissat B."/>
            <person name="Morin E."/>
            <person name="Kohler A."/>
            <person name="Barry K."/>
            <person name="LaButti K."/>
            <person name="Morin E."/>
            <person name="Salamov A."/>
            <person name="Lipzen A."/>
            <person name="Mereny Z."/>
            <person name="Hegedus B."/>
            <person name="Baldrian P."/>
            <person name="Stursova M."/>
            <person name="Weitz H."/>
            <person name="Taylor A."/>
            <person name="Grigoriev I.V."/>
            <person name="Nagy L.G."/>
            <person name="Martin F."/>
            <person name="Kauserud H."/>
        </authorList>
    </citation>
    <scope>NUCLEOTIDE SEQUENCE</scope>
    <source>
        <strain evidence="6">9284</strain>
    </source>
</reference>
<evidence type="ECO:0000256" key="5">
    <source>
        <dbReference type="ARBA" id="ARBA00023239"/>
    </source>
</evidence>
<comment type="cofactor">
    <cofactor evidence="1">
        <name>heme b</name>
        <dbReference type="ChEBI" id="CHEBI:60344"/>
    </cofactor>
</comment>